<dbReference type="RefSeq" id="WP_145226060.1">
    <property type="nucleotide sequence ID" value="NZ_CP036343.1"/>
</dbReference>
<evidence type="ECO:0008006" key="5">
    <source>
        <dbReference type="Google" id="ProtNLM"/>
    </source>
</evidence>
<sequence precursor="true">MPVQWMWKLALASCSLLLLSGCQSAADGPERFTLTGTAYFKGEPIPFGRILLQPDNEQGNKGPAGVADIKNGQFDTREGKGHVGGPHQVLIMATDGTQPASADVDNSLFAPVKLSVTLPQENTTYDFIIPEETQRL</sequence>
<organism evidence="3 4">
    <name type="scientific">Gimesia algae</name>
    <dbReference type="NCBI Taxonomy" id="2527971"/>
    <lineage>
        <taxon>Bacteria</taxon>
        <taxon>Pseudomonadati</taxon>
        <taxon>Planctomycetota</taxon>
        <taxon>Planctomycetia</taxon>
        <taxon>Planctomycetales</taxon>
        <taxon>Planctomycetaceae</taxon>
        <taxon>Gimesia</taxon>
    </lineage>
</organism>
<keyword evidence="2" id="KW-0732">Signal</keyword>
<keyword evidence="4" id="KW-1185">Reference proteome</keyword>
<feature type="region of interest" description="Disordered" evidence="1">
    <location>
        <begin position="57"/>
        <end position="81"/>
    </location>
</feature>
<dbReference type="KEGG" id="gax:Pan161_19000"/>
<gene>
    <name evidence="3" type="ORF">Pan161_19000</name>
</gene>
<reference evidence="3 4" key="1">
    <citation type="submission" date="2019-02" db="EMBL/GenBank/DDBJ databases">
        <title>Deep-cultivation of Planctomycetes and their phenomic and genomic characterization uncovers novel biology.</title>
        <authorList>
            <person name="Wiegand S."/>
            <person name="Jogler M."/>
            <person name="Boedeker C."/>
            <person name="Pinto D."/>
            <person name="Vollmers J."/>
            <person name="Rivas-Marin E."/>
            <person name="Kohn T."/>
            <person name="Peeters S.H."/>
            <person name="Heuer A."/>
            <person name="Rast P."/>
            <person name="Oberbeckmann S."/>
            <person name="Bunk B."/>
            <person name="Jeske O."/>
            <person name="Meyerdierks A."/>
            <person name="Storesund J.E."/>
            <person name="Kallscheuer N."/>
            <person name="Luecker S."/>
            <person name="Lage O.M."/>
            <person name="Pohl T."/>
            <person name="Merkel B.J."/>
            <person name="Hornburger P."/>
            <person name="Mueller R.-W."/>
            <person name="Bruemmer F."/>
            <person name="Labrenz M."/>
            <person name="Spormann A.M."/>
            <person name="Op den Camp H."/>
            <person name="Overmann J."/>
            <person name="Amann R."/>
            <person name="Jetten M.S.M."/>
            <person name="Mascher T."/>
            <person name="Medema M.H."/>
            <person name="Devos D.P."/>
            <person name="Kaster A.-K."/>
            <person name="Ovreas L."/>
            <person name="Rohde M."/>
            <person name="Galperin M.Y."/>
            <person name="Jogler C."/>
        </authorList>
    </citation>
    <scope>NUCLEOTIDE SEQUENCE [LARGE SCALE GENOMIC DNA]</scope>
    <source>
        <strain evidence="3 4">Pan161</strain>
    </source>
</reference>
<evidence type="ECO:0000256" key="1">
    <source>
        <dbReference type="SAM" id="MobiDB-lite"/>
    </source>
</evidence>
<dbReference type="OrthoDB" id="289094at2"/>
<accession>A0A517VB72</accession>
<evidence type="ECO:0000313" key="3">
    <source>
        <dbReference type="EMBL" id="QDT90250.1"/>
    </source>
</evidence>
<name>A0A517VB72_9PLAN</name>
<dbReference type="AlphaFoldDB" id="A0A517VB72"/>
<feature type="chain" id="PRO_5021736552" description="Carboxypeptidase regulatory-like domain-containing protein" evidence="2">
    <location>
        <begin position="26"/>
        <end position="136"/>
    </location>
</feature>
<evidence type="ECO:0000256" key="2">
    <source>
        <dbReference type="SAM" id="SignalP"/>
    </source>
</evidence>
<dbReference type="Proteomes" id="UP000316855">
    <property type="component" value="Chromosome"/>
</dbReference>
<evidence type="ECO:0000313" key="4">
    <source>
        <dbReference type="Proteomes" id="UP000316855"/>
    </source>
</evidence>
<feature type="signal peptide" evidence="2">
    <location>
        <begin position="1"/>
        <end position="25"/>
    </location>
</feature>
<proteinExistence type="predicted"/>
<dbReference type="EMBL" id="CP036343">
    <property type="protein sequence ID" value="QDT90250.1"/>
    <property type="molecule type" value="Genomic_DNA"/>
</dbReference>
<protein>
    <recommendedName>
        <fullName evidence="5">Carboxypeptidase regulatory-like domain-containing protein</fullName>
    </recommendedName>
</protein>